<feature type="region of interest" description="Disordered" evidence="7">
    <location>
        <begin position="1313"/>
        <end position="1337"/>
    </location>
</feature>
<comment type="subcellular location">
    <subcellularLocation>
        <location evidence="1">Nucleus</location>
    </subcellularLocation>
</comment>
<dbReference type="SUPFAM" id="SSF46785">
    <property type="entry name" value="Winged helix' DNA-binding domain"/>
    <property type="match status" value="1"/>
</dbReference>
<evidence type="ECO:0000256" key="5">
    <source>
        <dbReference type="ARBA" id="ARBA00023242"/>
    </source>
</evidence>
<organism evidence="10 11">
    <name type="scientific">Iris pallida</name>
    <name type="common">Sweet iris</name>
    <dbReference type="NCBI Taxonomy" id="29817"/>
    <lineage>
        <taxon>Eukaryota</taxon>
        <taxon>Viridiplantae</taxon>
        <taxon>Streptophyta</taxon>
        <taxon>Embryophyta</taxon>
        <taxon>Tracheophyta</taxon>
        <taxon>Spermatophyta</taxon>
        <taxon>Magnoliopsida</taxon>
        <taxon>Liliopsida</taxon>
        <taxon>Asparagales</taxon>
        <taxon>Iridaceae</taxon>
        <taxon>Iridoideae</taxon>
        <taxon>Irideae</taxon>
        <taxon>Iris</taxon>
    </lineage>
</organism>
<dbReference type="GO" id="GO:0008278">
    <property type="term" value="C:cohesin complex"/>
    <property type="evidence" value="ECO:0007669"/>
    <property type="project" value="InterPro"/>
</dbReference>
<protein>
    <submittedName>
        <fullName evidence="10">Sister chromatid cohesion 1 protein 4-like</fullName>
    </submittedName>
</protein>
<sequence length="1417" mass="154677">MFYSQFILAKKGPLGTIWIAAHLERKLRKNQVADTDIGVSVDSILFPDVPIALRLSSHLLLGVVRIYSRKVNYLFHDCSEALLKIKQAFRSTAVDLPPEESTAPYHSITLPETFDLDDFELPDTAFLNGHFVDHHVSTREQITLQDTLDGTEYSTSQFGLDERFGDGDASQIGLELDEELFMDGSLAFQRGSVPLASEEGLVHQEDVTTYPNEMDIEQNQYGHSEYRHHETSNDLSEVLGNDRGKHVVSYVNMNRDGDPSHRLVYNIQTPDLNEVFRPDDYIGGPSTVPSAIDTDLAADDPPSPEFMESSHAPSTPGLLDEAIPANVQECSALSSRDKISPSVIFQDNKLHTSINEEVGCPDATTNNTLMHASPTYPILANFSQMVSPTSVLTEPNPDSVAPRSAADNLTSPDEGNGNFHIHEVPMHPDSVNSVQLSSSALLLSNQNHHSLASQCSVGLLAAPGTISATDVMQAESANPLVTNTSQMVTSPTLVSDEPIPDSLASHSLEGMLAAPDVAHVESTAKGTENLHTVPIFNEGNHVSISNQVYDKGETTLTYVTPDMPTDKPAVASVINGNSFMDTPGTSNTGNQDHVKDAQSCLSSNLSTSLSEFLLRSCSTHLNQTDVLSLEDMVSAKTTPGVSFGEVAGTLNMPTMEKSLHHKGSSVELQGEFPLQKSTCISSELNFGVNAPVESSGNCISELAQTDPWNCTSSSQFPDPEKMLLAPTGYSNLPSDLGQQTADKGVTESDGSVDRISNLSGQKRHFDNTPGLQNGMSVQVPGIPRKRRYNNYIPEDDDLLASILVGRRTPAFTTGPTPPVSKANSLKRPRLTSRVVMTKRRKVLQDDTMVLHADAIRQQLVNTEDIRRLRKKAPCTRPEIWRIQKSLLEDDIFSEAIFTDISAELNSLLAKRYILDQNVRSKIDEHIIGSSKNVEVSRSSEIVRETTEREMTVQSSALPGRVDDRMQGSFGTTMPIHAQGCNDAIAIEAHQQFEYSLPSVQAELLGNNQAALVSTGEVYVNESAGVELDTNPLQHIGNESEIPIDSMTISTTEVYVHENRGVELATISSVHSGDEPEIPNYSRVGEIGDEHDDGCFNPELNDDTTLRAEDDAYNNTNPTSIVVQDSSADMFHVRSSDYPINGHADPCKTEEVGTLVSVPNNCILEVAANMPVDISTGTVHADSSMPEAVIVSGEPPEMAVTDDYQTEASKAARVTSGEESVKDKLLIDEDEERPTSEVHCTEGPDMAPCPVPVTLETEHVPSAVGENSCMQEFNLDCGLVVESSPMDVAAARESSDFSSAVDDLDTEFLNVDDGMDYDEEADNDLPNPESQTLENSGWSSRTRGVARYLKTIFDEESGRGRKSVAIDHLLAGKTRKEASRMFFETLVLKTRDYIHVEQETPFDNISIKPRTKILKSEF</sequence>
<feature type="compositionally biased region" description="Acidic residues" evidence="7">
    <location>
        <begin position="1313"/>
        <end position="1322"/>
    </location>
</feature>
<evidence type="ECO:0000313" key="11">
    <source>
        <dbReference type="Proteomes" id="UP001140949"/>
    </source>
</evidence>
<accession>A0AAX6ICT2</accession>
<dbReference type="Pfam" id="PF04824">
    <property type="entry name" value="Rad21_Rec8"/>
    <property type="match status" value="1"/>
</dbReference>
<name>A0AAX6ICT2_IRIPA</name>
<dbReference type="PANTHER" id="PTHR12585">
    <property type="entry name" value="SCC1 / RAD21 FAMILY MEMBER"/>
    <property type="match status" value="1"/>
</dbReference>
<dbReference type="GO" id="GO:0007059">
    <property type="term" value="P:chromosome segregation"/>
    <property type="evidence" value="ECO:0007669"/>
    <property type="project" value="UniProtKB-KW"/>
</dbReference>
<dbReference type="GO" id="GO:0005634">
    <property type="term" value="C:nucleus"/>
    <property type="evidence" value="ECO:0007669"/>
    <property type="project" value="UniProtKB-SubCell"/>
</dbReference>
<keyword evidence="4" id="KW-0159">Chromosome partition</keyword>
<keyword evidence="3" id="KW-0132">Cell division</keyword>
<evidence type="ECO:0000313" key="10">
    <source>
        <dbReference type="EMBL" id="KAJ6850667.1"/>
    </source>
</evidence>
<dbReference type="FunFam" id="1.10.10.580:FF:000002">
    <property type="entry name" value="Sister chromatid cohesion 1 protein 4"/>
    <property type="match status" value="1"/>
</dbReference>
<dbReference type="InterPro" id="IPR023093">
    <property type="entry name" value="ScpA-like_C"/>
</dbReference>
<feature type="region of interest" description="Disordered" evidence="7">
    <location>
        <begin position="389"/>
        <end position="419"/>
    </location>
</feature>
<feature type="compositionally biased region" description="Polar residues" evidence="7">
    <location>
        <begin position="1327"/>
        <end position="1337"/>
    </location>
</feature>
<dbReference type="Gene3D" id="1.10.10.580">
    <property type="entry name" value="Structural maintenance of chromosome 1. Chain E"/>
    <property type="match status" value="1"/>
</dbReference>
<comment type="similarity">
    <text evidence="2">Belongs to the rad21 family.</text>
</comment>
<dbReference type="InterPro" id="IPR006910">
    <property type="entry name" value="Rad21_Rec8_N"/>
</dbReference>
<evidence type="ECO:0000259" key="8">
    <source>
        <dbReference type="Pfam" id="PF04824"/>
    </source>
</evidence>
<dbReference type="InterPro" id="IPR036390">
    <property type="entry name" value="WH_DNA-bd_sf"/>
</dbReference>
<proteinExistence type="inferred from homology"/>
<gene>
    <name evidence="10" type="ORF">M6B38_264140</name>
</gene>
<feature type="domain" description="Rad21/Rec8-like protein C-terminal eukaryotic" evidence="8">
    <location>
        <begin position="1363"/>
        <end position="1411"/>
    </location>
</feature>
<evidence type="ECO:0000256" key="3">
    <source>
        <dbReference type="ARBA" id="ARBA00022776"/>
    </source>
</evidence>
<dbReference type="PANTHER" id="PTHR12585:SF69">
    <property type="entry name" value="FI11703P"/>
    <property type="match status" value="1"/>
</dbReference>
<keyword evidence="11" id="KW-1185">Reference proteome</keyword>
<evidence type="ECO:0000256" key="6">
    <source>
        <dbReference type="ARBA" id="ARBA00064543"/>
    </source>
</evidence>
<dbReference type="EMBL" id="JANAVB010002794">
    <property type="protein sequence ID" value="KAJ6850667.1"/>
    <property type="molecule type" value="Genomic_DNA"/>
</dbReference>
<keyword evidence="3" id="KW-0498">Mitosis</keyword>
<keyword evidence="5" id="KW-0539">Nucleus</keyword>
<feature type="region of interest" description="Disordered" evidence="7">
    <location>
        <begin position="736"/>
        <end position="778"/>
    </location>
</feature>
<dbReference type="Pfam" id="PF04825">
    <property type="entry name" value="Rad21_Rec8_N"/>
    <property type="match status" value="1"/>
</dbReference>
<dbReference type="Proteomes" id="UP001140949">
    <property type="component" value="Unassembled WGS sequence"/>
</dbReference>
<evidence type="ECO:0000259" key="9">
    <source>
        <dbReference type="Pfam" id="PF04825"/>
    </source>
</evidence>
<dbReference type="InterPro" id="IPR039781">
    <property type="entry name" value="Rad21/Rec8-like"/>
</dbReference>
<dbReference type="GO" id="GO:0007062">
    <property type="term" value="P:sister chromatid cohesion"/>
    <property type="evidence" value="ECO:0007669"/>
    <property type="project" value="InterPro"/>
</dbReference>
<dbReference type="GO" id="GO:0003682">
    <property type="term" value="F:chromatin binding"/>
    <property type="evidence" value="ECO:0007669"/>
    <property type="project" value="TreeGrafter"/>
</dbReference>
<reference evidence="10" key="1">
    <citation type="journal article" date="2023" name="GigaByte">
        <title>Genome assembly of the bearded iris, Iris pallida Lam.</title>
        <authorList>
            <person name="Bruccoleri R.E."/>
            <person name="Oakeley E.J."/>
            <person name="Faust A.M.E."/>
            <person name="Altorfer M."/>
            <person name="Dessus-Babus S."/>
            <person name="Burckhardt D."/>
            <person name="Oertli M."/>
            <person name="Naumann U."/>
            <person name="Petersen F."/>
            <person name="Wong J."/>
        </authorList>
    </citation>
    <scope>NUCLEOTIDE SEQUENCE</scope>
    <source>
        <strain evidence="10">GSM-AAB239-AS_SAM_17_03QT</strain>
    </source>
</reference>
<comment type="caution">
    <text evidence="10">The sequence shown here is derived from an EMBL/GenBank/DDBJ whole genome shotgun (WGS) entry which is preliminary data.</text>
</comment>
<evidence type="ECO:0000256" key="4">
    <source>
        <dbReference type="ARBA" id="ARBA00022829"/>
    </source>
</evidence>
<evidence type="ECO:0000256" key="1">
    <source>
        <dbReference type="ARBA" id="ARBA00004123"/>
    </source>
</evidence>
<evidence type="ECO:0000256" key="7">
    <source>
        <dbReference type="SAM" id="MobiDB-lite"/>
    </source>
</evidence>
<keyword evidence="3" id="KW-0131">Cell cycle</keyword>
<evidence type="ECO:0000256" key="2">
    <source>
        <dbReference type="ARBA" id="ARBA00009870"/>
    </source>
</evidence>
<reference evidence="10" key="2">
    <citation type="submission" date="2023-04" db="EMBL/GenBank/DDBJ databases">
        <authorList>
            <person name="Bruccoleri R.E."/>
            <person name="Oakeley E.J."/>
            <person name="Faust A.-M."/>
            <person name="Dessus-Babus S."/>
            <person name="Altorfer M."/>
            <person name="Burckhardt D."/>
            <person name="Oertli M."/>
            <person name="Naumann U."/>
            <person name="Petersen F."/>
            <person name="Wong J."/>
        </authorList>
    </citation>
    <scope>NUCLEOTIDE SEQUENCE</scope>
    <source>
        <strain evidence="10">GSM-AAB239-AS_SAM_17_03QT</strain>
        <tissue evidence="10">Leaf</tissue>
    </source>
</reference>
<feature type="domain" description="Rad21/Rec8-like protein N-terminal" evidence="9">
    <location>
        <begin position="1"/>
        <end position="101"/>
    </location>
</feature>
<dbReference type="InterPro" id="IPR006909">
    <property type="entry name" value="Rad21/Rec8_C_eu"/>
</dbReference>
<dbReference type="GO" id="GO:1990414">
    <property type="term" value="P:replication-born double-strand break repair via sister chromatid exchange"/>
    <property type="evidence" value="ECO:0007669"/>
    <property type="project" value="TreeGrafter"/>
</dbReference>
<dbReference type="CDD" id="cd21793">
    <property type="entry name" value="Rad21_Rec8_M_AtSYN1-like"/>
    <property type="match status" value="1"/>
</dbReference>
<comment type="subunit">
    <text evidence="6">Component of the cohesin complex.</text>
</comment>